<dbReference type="EMBL" id="JAERRB010000012">
    <property type="protein sequence ID" value="MBL0744802.1"/>
    <property type="molecule type" value="Genomic_DNA"/>
</dbReference>
<feature type="signal peptide" evidence="2">
    <location>
        <begin position="1"/>
        <end position="30"/>
    </location>
</feature>
<dbReference type="Proteomes" id="UP000613030">
    <property type="component" value="Unassembled WGS sequence"/>
</dbReference>
<dbReference type="RefSeq" id="WP_202014697.1">
    <property type="nucleotide sequence ID" value="NZ_JAERRB010000012.1"/>
</dbReference>
<evidence type="ECO:0000313" key="4">
    <source>
        <dbReference type="Proteomes" id="UP000613030"/>
    </source>
</evidence>
<proteinExistence type="predicted"/>
<sequence>MKRLRKHQRAIAAFLLAVMLSASIPTRTYALTSGPSQPEVQSFQPATASNMVDLFSGDFSYNIPLFELPGPNGGYPFNLSYQSGITMDSEASWVGLGFNLAPGAVTRQMRGLPDEFKGDKVYTKMSMKPSVTVGVATGANFELFGSEFLKGKLGLSVRQNNYKGFGYSIDGGLGFSNTNSDGMTTGLGVNFSLDSQEGVSVSPSLSLGTKAGSVGLGVSYNSKSGLGTLSTSYDVTLKTTKYAVADEKTKTEKNIKDRYRVSQAGGVGSEISFSHPGYTPQVTMPMRSINVSGQFQIGGAFAGAFASAYLSGYYNEQRLLHDKKRVPAPAYGYLHLQDVNSKDALMDVNREKEGMVTEVIPNLAIPSLSYDIYSFSGQGIASMVRPMRNDLGISRDPAGTSTSTSVSAGVDVGILTHVGVNLTVSHSTSKSGEWKDDNNLTSRFSFQPSNLDRGYEPYYFKAHGDPVAEPADSYIGLGGDRPVRVRLDGNTATQTLDAAISGSAGSLSAPSSTAFNTARRPRSQSTQFITNEQLLSNGAELMPPCGVTYFENTATTTQRYNRSQWPTHHTAAIAATTADGIRYIYALPAYNTVHEEVVFSTRKGEGISRVNAGNNGSGDPSYEHSKTDKFLKRAETPPYAYAHLLTSILGPDYVDVTGNGVTEDDLGYWVKFTYRRVATKQDPFRWRDPFSKAHYQEGWTTDPKDDRGSFVYGEKEIWYLAQAETKSHIATFHIEDRDDAKGAQQRLQDTNQRGKSVKALREIRLFSRFANGEPIKVCKFRYSYNLCPGTENSESGKLTLEELWFEYGKSARGRLNPYKFTYASVNVGYDVLAYDRWGTYKPYPAGKPATNYRFPYSLQDESQKSTIDANASAWNLAGIQLPSGGQIDIDYESDDYAYVQHRPAMQMMELVEPYGNAEQPQTASTFGLTGDPKIRFRLERPIDGNSDAKVQANEVKKYLDDKDQVFFKIAINLQEPAKDLFEYINAYANIDRSKPMGLEKGPSGKYEFGYLYLKKDKGYHPLMLRAWQHVRTNQPNLPDGDMELEASGSLGKQVSFMKALVVSILDLKDLFKAFYKNAENKNWGKEMLAGNCWLRLRSPDGIKYGGGLRVKQITIRDDWQGNEEGIYGQRYEYTMVEKGQTISSGVAAYEPFIGGEENPLRYAKEYTESIPLATDNNLFFEYPINEGVYPGAQVGYRLVTVMSLASASRAKRPLDRITLSDGKKLFPEGSDARFGTTGKTEHEFYTAKDFPVLAYETPKVNRHSKSFIPIPLLGSLAETSLTTSQGYSIITNDMHGKQKRVSQFRQAVDGTFDKDTMSYVAYNYYSKPLTYDKQAVNEVIGLFKDNGDGTVSTLDAAELKSTSIAKVTLGQETDFFTDMREYKDNTFEGGVRVNIDIIPAVFIPIPIPTAWPSIGKTSKRLRTVVTNKVIFKTGMLQSTTAYDGGSKLYTKTLRWDKFNGTAALQTVNNNFDKLIYSYSIPAYTQYQGMGAAYKTAGLAFSLRDVRNTKGQQYEFVPGFSADNLYAGDEMILYTDNLKTPVAFAVYLGDESGKPMLWTNTSLGSVTYNGMVVRSGYRNQLTVAAGNITALDDPTKRGTEKVYSKRITIPKIN</sequence>
<protein>
    <recommendedName>
        <fullName evidence="5">Cell surface protein SprA</fullName>
    </recommendedName>
</protein>
<feature type="chain" id="PRO_5045283547" description="Cell surface protein SprA" evidence="2">
    <location>
        <begin position="31"/>
        <end position="1612"/>
    </location>
</feature>
<gene>
    <name evidence="3" type="ORF">JI741_26445</name>
</gene>
<comment type="caution">
    <text evidence="3">The sequence shown here is derived from an EMBL/GenBank/DDBJ whole genome shotgun (WGS) entry which is preliminary data.</text>
</comment>
<accession>A0ABS1L1J7</accession>
<evidence type="ECO:0000256" key="1">
    <source>
        <dbReference type="SAM" id="MobiDB-lite"/>
    </source>
</evidence>
<feature type="region of interest" description="Disordered" evidence="1">
    <location>
        <begin position="502"/>
        <end position="524"/>
    </location>
</feature>
<evidence type="ECO:0000313" key="3">
    <source>
        <dbReference type="EMBL" id="MBL0744802.1"/>
    </source>
</evidence>
<organism evidence="3 4">
    <name type="scientific">Chryseolinea lacunae</name>
    <dbReference type="NCBI Taxonomy" id="2801331"/>
    <lineage>
        <taxon>Bacteria</taxon>
        <taxon>Pseudomonadati</taxon>
        <taxon>Bacteroidota</taxon>
        <taxon>Cytophagia</taxon>
        <taxon>Cytophagales</taxon>
        <taxon>Fulvivirgaceae</taxon>
        <taxon>Chryseolinea</taxon>
    </lineage>
</organism>
<keyword evidence="4" id="KW-1185">Reference proteome</keyword>
<keyword evidence="2" id="KW-0732">Signal</keyword>
<reference evidence="3 4" key="1">
    <citation type="submission" date="2021-01" db="EMBL/GenBank/DDBJ databases">
        <title>Chryseolinea sp. Jin1 Genome sequencing and assembly.</title>
        <authorList>
            <person name="Kim I."/>
        </authorList>
    </citation>
    <scope>NUCLEOTIDE SEQUENCE [LARGE SCALE GENOMIC DNA]</scope>
    <source>
        <strain evidence="3 4">Jin1</strain>
    </source>
</reference>
<evidence type="ECO:0000256" key="2">
    <source>
        <dbReference type="SAM" id="SignalP"/>
    </source>
</evidence>
<name>A0ABS1L1J7_9BACT</name>
<feature type="compositionally biased region" description="Low complexity" evidence="1">
    <location>
        <begin position="502"/>
        <end position="514"/>
    </location>
</feature>
<evidence type="ECO:0008006" key="5">
    <source>
        <dbReference type="Google" id="ProtNLM"/>
    </source>
</evidence>